<dbReference type="AlphaFoldDB" id="A0A1H1HL21"/>
<evidence type="ECO:0008006" key="3">
    <source>
        <dbReference type="Google" id="ProtNLM"/>
    </source>
</evidence>
<gene>
    <name evidence="1" type="ORF">SAMN05443245_4001</name>
</gene>
<name>A0A1H1HL21_9BURK</name>
<dbReference type="RefSeq" id="WP_074767901.1">
    <property type="nucleotide sequence ID" value="NZ_FNKP01000002.1"/>
</dbReference>
<evidence type="ECO:0000313" key="2">
    <source>
        <dbReference type="Proteomes" id="UP000183487"/>
    </source>
</evidence>
<sequence length="133" mass="14283">MTVDQCNISNTAWQKTVGQLDVGCAHQFAAHVRQIVSSHVSTRVSPRNEAVSVVLLDRISPRTATVSWSDPQGCKYGEQVWRLAAAKRAGTCVLTGQPIARGEPIYRPTKADPPPTNADAMMLAVALDEALSA</sequence>
<accession>A0A1H1HL21</accession>
<reference evidence="2" key="1">
    <citation type="submission" date="2016-10" db="EMBL/GenBank/DDBJ databases">
        <authorList>
            <person name="Varghese N."/>
        </authorList>
    </citation>
    <scope>NUCLEOTIDE SEQUENCE [LARGE SCALE GENOMIC DNA]</scope>
    <source>
        <strain evidence="2">GAS106B</strain>
    </source>
</reference>
<dbReference type="Pfam" id="PF11811">
    <property type="entry name" value="DUF3331"/>
    <property type="match status" value="1"/>
</dbReference>
<protein>
    <recommendedName>
        <fullName evidence="3">DUF3331 domain-containing protein</fullName>
    </recommendedName>
</protein>
<evidence type="ECO:0000313" key="1">
    <source>
        <dbReference type="EMBL" id="SDR25808.1"/>
    </source>
</evidence>
<dbReference type="Proteomes" id="UP000183487">
    <property type="component" value="Unassembled WGS sequence"/>
</dbReference>
<dbReference type="EMBL" id="FNKP01000002">
    <property type="protein sequence ID" value="SDR25808.1"/>
    <property type="molecule type" value="Genomic_DNA"/>
</dbReference>
<keyword evidence="2" id="KW-1185">Reference proteome</keyword>
<dbReference type="InterPro" id="IPR021769">
    <property type="entry name" value="DUF3331"/>
</dbReference>
<dbReference type="OrthoDB" id="9152922at2"/>
<proteinExistence type="predicted"/>
<organism evidence="1 2">
    <name type="scientific">Paraburkholderia fungorum</name>
    <dbReference type="NCBI Taxonomy" id="134537"/>
    <lineage>
        <taxon>Bacteria</taxon>
        <taxon>Pseudomonadati</taxon>
        <taxon>Pseudomonadota</taxon>
        <taxon>Betaproteobacteria</taxon>
        <taxon>Burkholderiales</taxon>
        <taxon>Burkholderiaceae</taxon>
        <taxon>Paraburkholderia</taxon>
    </lineage>
</organism>